<keyword evidence="1" id="KW-0732">Signal</keyword>
<comment type="caution">
    <text evidence="2">The sequence shown here is derived from an EMBL/GenBank/DDBJ whole genome shotgun (WGS) entry which is preliminary data.</text>
</comment>
<organism evidence="2 3">
    <name type="scientific">Methylobacterium organophilum</name>
    <dbReference type="NCBI Taxonomy" id="410"/>
    <lineage>
        <taxon>Bacteria</taxon>
        <taxon>Pseudomonadati</taxon>
        <taxon>Pseudomonadota</taxon>
        <taxon>Alphaproteobacteria</taxon>
        <taxon>Hyphomicrobiales</taxon>
        <taxon>Methylobacteriaceae</taxon>
        <taxon>Methylobacterium</taxon>
    </lineage>
</organism>
<evidence type="ECO:0000256" key="1">
    <source>
        <dbReference type="SAM" id="SignalP"/>
    </source>
</evidence>
<gene>
    <name evidence="2" type="ORF">LKMONMHP_0431</name>
</gene>
<sequence>MPRLPLAALVLALSAPAAFAQVTGAQVTSAQRAACAPDVLRHCAGDIPNATRITACLKSKRAAISAGCRAVLDAAEAPVRTAAHP</sequence>
<keyword evidence="3" id="KW-1185">Reference proteome</keyword>
<dbReference type="EMBL" id="BPQV01000001">
    <property type="protein sequence ID" value="GJE25593.1"/>
    <property type="molecule type" value="Genomic_DNA"/>
</dbReference>
<accession>A0ABQ4T1V1</accession>
<proteinExistence type="predicted"/>
<dbReference type="Proteomes" id="UP001055156">
    <property type="component" value="Unassembled WGS sequence"/>
</dbReference>
<evidence type="ECO:0000313" key="2">
    <source>
        <dbReference type="EMBL" id="GJE25593.1"/>
    </source>
</evidence>
<name>A0ABQ4T1V1_METOR</name>
<reference evidence="2" key="2">
    <citation type="submission" date="2021-08" db="EMBL/GenBank/DDBJ databases">
        <authorList>
            <person name="Tani A."/>
            <person name="Ola A."/>
            <person name="Ogura Y."/>
            <person name="Katsura K."/>
            <person name="Hayashi T."/>
        </authorList>
    </citation>
    <scope>NUCLEOTIDE SEQUENCE</scope>
    <source>
        <strain evidence="2">NBRC 15689</strain>
    </source>
</reference>
<evidence type="ECO:0000313" key="3">
    <source>
        <dbReference type="Proteomes" id="UP001055156"/>
    </source>
</evidence>
<dbReference type="RefSeq" id="WP_238309528.1">
    <property type="nucleotide sequence ID" value="NZ_BPQV01000001.1"/>
</dbReference>
<evidence type="ECO:0008006" key="4">
    <source>
        <dbReference type="Google" id="ProtNLM"/>
    </source>
</evidence>
<feature type="signal peptide" evidence="1">
    <location>
        <begin position="1"/>
        <end position="20"/>
    </location>
</feature>
<protein>
    <recommendedName>
        <fullName evidence="4">Cysteine rich repeat-containing protein</fullName>
    </recommendedName>
</protein>
<reference evidence="2" key="1">
    <citation type="journal article" date="2021" name="Front. Microbiol.">
        <title>Comprehensive Comparative Genomics and Phenotyping of Methylobacterium Species.</title>
        <authorList>
            <person name="Alessa O."/>
            <person name="Ogura Y."/>
            <person name="Fujitani Y."/>
            <person name="Takami H."/>
            <person name="Hayashi T."/>
            <person name="Sahin N."/>
            <person name="Tani A."/>
        </authorList>
    </citation>
    <scope>NUCLEOTIDE SEQUENCE</scope>
    <source>
        <strain evidence="2">NBRC 15689</strain>
    </source>
</reference>
<feature type="chain" id="PRO_5046889215" description="Cysteine rich repeat-containing protein" evidence="1">
    <location>
        <begin position="21"/>
        <end position="85"/>
    </location>
</feature>